<organism evidence="2 3">
    <name type="scientific">Dovyalis caffra</name>
    <dbReference type="NCBI Taxonomy" id="77055"/>
    <lineage>
        <taxon>Eukaryota</taxon>
        <taxon>Viridiplantae</taxon>
        <taxon>Streptophyta</taxon>
        <taxon>Embryophyta</taxon>
        <taxon>Tracheophyta</taxon>
        <taxon>Spermatophyta</taxon>
        <taxon>Magnoliopsida</taxon>
        <taxon>eudicotyledons</taxon>
        <taxon>Gunneridae</taxon>
        <taxon>Pentapetalae</taxon>
        <taxon>rosids</taxon>
        <taxon>fabids</taxon>
        <taxon>Malpighiales</taxon>
        <taxon>Salicaceae</taxon>
        <taxon>Flacourtieae</taxon>
        <taxon>Dovyalis</taxon>
    </lineage>
</organism>
<dbReference type="AlphaFoldDB" id="A0AAV1SJH7"/>
<evidence type="ECO:0000313" key="2">
    <source>
        <dbReference type="EMBL" id="CAK7351973.1"/>
    </source>
</evidence>
<reference evidence="2 3" key="1">
    <citation type="submission" date="2024-01" db="EMBL/GenBank/DDBJ databases">
        <authorList>
            <person name="Waweru B."/>
        </authorList>
    </citation>
    <scope>NUCLEOTIDE SEQUENCE [LARGE SCALE GENOMIC DNA]</scope>
</reference>
<dbReference type="Proteomes" id="UP001314170">
    <property type="component" value="Unassembled WGS sequence"/>
</dbReference>
<protein>
    <submittedName>
        <fullName evidence="2">Uncharacterized protein</fullName>
    </submittedName>
</protein>
<evidence type="ECO:0000256" key="1">
    <source>
        <dbReference type="SAM" id="MobiDB-lite"/>
    </source>
</evidence>
<feature type="region of interest" description="Disordered" evidence="1">
    <location>
        <begin position="34"/>
        <end position="60"/>
    </location>
</feature>
<dbReference type="EMBL" id="CAWUPB010001191">
    <property type="protein sequence ID" value="CAK7351973.1"/>
    <property type="molecule type" value="Genomic_DNA"/>
</dbReference>
<gene>
    <name evidence="2" type="ORF">DCAF_LOCUS24085</name>
</gene>
<sequence length="60" mass="6655">MKQKSNLSREKDGMISRYVASNPIKVMGTQNFAGPINERWPKQVEGSDKMEPVGAMIDAS</sequence>
<accession>A0AAV1SJH7</accession>
<name>A0AAV1SJH7_9ROSI</name>
<keyword evidence="3" id="KW-1185">Reference proteome</keyword>
<feature type="compositionally biased region" description="Basic and acidic residues" evidence="1">
    <location>
        <begin position="39"/>
        <end position="51"/>
    </location>
</feature>
<evidence type="ECO:0000313" key="3">
    <source>
        <dbReference type="Proteomes" id="UP001314170"/>
    </source>
</evidence>
<proteinExistence type="predicted"/>
<comment type="caution">
    <text evidence="2">The sequence shown here is derived from an EMBL/GenBank/DDBJ whole genome shotgun (WGS) entry which is preliminary data.</text>
</comment>